<organism evidence="8 9">
    <name type="scientific">Vogesella aquatica</name>
    <dbReference type="NCBI Taxonomy" id="2984206"/>
    <lineage>
        <taxon>Bacteria</taxon>
        <taxon>Pseudomonadati</taxon>
        <taxon>Pseudomonadota</taxon>
        <taxon>Betaproteobacteria</taxon>
        <taxon>Neisseriales</taxon>
        <taxon>Chromobacteriaceae</taxon>
        <taxon>Vogesella</taxon>
    </lineage>
</organism>
<feature type="transmembrane region" description="Helical" evidence="6">
    <location>
        <begin position="37"/>
        <end position="57"/>
    </location>
</feature>
<gene>
    <name evidence="8" type="ORF">PQU95_01435</name>
</gene>
<feature type="transmembrane region" description="Helical" evidence="6">
    <location>
        <begin position="186"/>
        <end position="204"/>
    </location>
</feature>
<dbReference type="PANTHER" id="PTHR42920:SF5">
    <property type="entry name" value="EAMA DOMAIN-CONTAINING PROTEIN"/>
    <property type="match status" value="1"/>
</dbReference>
<feature type="transmembrane region" description="Helical" evidence="6">
    <location>
        <begin position="119"/>
        <end position="140"/>
    </location>
</feature>
<keyword evidence="4 6" id="KW-1133">Transmembrane helix</keyword>
<feature type="transmembrane region" description="Helical" evidence="6">
    <location>
        <begin position="277"/>
        <end position="295"/>
    </location>
</feature>
<evidence type="ECO:0000313" key="9">
    <source>
        <dbReference type="Proteomes" id="UP001219956"/>
    </source>
</evidence>
<dbReference type="SUPFAM" id="SSF103481">
    <property type="entry name" value="Multidrug resistance efflux transporter EmrE"/>
    <property type="match status" value="2"/>
</dbReference>
<evidence type="ECO:0000256" key="1">
    <source>
        <dbReference type="ARBA" id="ARBA00004651"/>
    </source>
</evidence>
<dbReference type="PANTHER" id="PTHR42920">
    <property type="entry name" value="OS03G0707200 PROTEIN-RELATED"/>
    <property type="match status" value="1"/>
</dbReference>
<feature type="domain" description="EamA" evidence="7">
    <location>
        <begin position="156"/>
        <end position="294"/>
    </location>
</feature>
<feature type="transmembrane region" description="Helical" evidence="6">
    <location>
        <begin position="63"/>
        <end position="84"/>
    </location>
</feature>
<feature type="transmembrane region" description="Helical" evidence="6">
    <location>
        <begin position="250"/>
        <end position="270"/>
    </location>
</feature>
<feature type="transmembrane region" description="Helical" evidence="6">
    <location>
        <begin position="152"/>
        <end position="174"/>
    </location>
</feature>
<keyword evidence="9" id="KW-1185">Reference proteome</keyword>
<dbReference type="Pfam" id="PF00892">
    <property type="entry name" value="EamA"/>
    <property type="match status" value="2"/>
</dbReference>
<evidence type="ECO:0000256" key="6">
    <source>
        <dbReference type="SAM" id="Phobius"/>
    </source>
</evidence>
<keyword evidence="5 6" id="KW-0472">Membrane</keyword>
<dbReference type="InterPro" id="IPR051258">
    <property type="entry name" value="Diverse_Substrate_Transporter"/>
</dbReference>
<evidence type="ECO:0000256" key="4">
    <source>
        <dbReference type="ARBA" id="ARBA00022989"/>
    </source>
</evidence>
<dbReference type="Proteomes" id="UP001219956">
    <property type="component" value="Unassembled WGS sequence"/>
</dbReference>
<comment type="subcellular location">
    <subcellularLocation>
        <location evidence="1">Cell membrane</location>
        <topology evidence="1">Multi-pass membrane protein</topology>
    </subcellularLocation>
</comment>
<comment type="caution">
    <text evidence="8">The sequence shown here is derived from an EMBL/GenBank/DDBJ whole genome shotgun (WGS) entry which is preliminary data.</text>
</comment>
<proteinExistence type="predicted"/>
<dbReference type="InterPro" id="IPR000620">
    <property type="entry name" value="EamA_dom"/>
</dbReference>
<accession>A0ABT5ITI8</accession>
<feature type="domain" description="EamA" evidence="7">
    <location>
        <begin position="4"/>
        <end position="135"/>
    </location>
</feature>
<feature type="transmembrane region" description="Helical" evidence="6">
    <location>
        <begin position="6"/>
        <end position="25"/>
    </location>
</feature>
<evidence type="ECO:0000256" key="2">
    <source>
        <dbReference type="ARBA" id="ARBA00022475"/>
    </source>
</evidence>
<feature type="transmembrane region" description="Helical" evidence="6">
    <location>
        <begin position="96"/>
        <end position="113"/>
    </location>
</feature>
<dbReference type="EMBL" id="JAQQLF010000001">
    <property type="protein sequence ID" value="MDC7715885.1"/>
    <property type="molecule type" value="Genomic_DNA"/>
</dbReference>
<reference evidence="8 9" key="1">
    <citation type="submission" date="2023-01" db="EMBL/GenBank/DDBJ databases">
        <title>Novel species of the genus Vogesella isolated from rivers.</title>
        <authorList>
            <person name="Lu H."/>
        </authorList>
    </citation>
    <scope>NUCLEOTIDE SEQUENCE [LARGE SCALE GENOMIC DNA]</scope>
    <source>
        <strain evidence="8 9">DC21W</strain>
    </source>
</reference>
<evidence type="ECO:0000256" key="5">
    <source>
        <dbReference type="ARBA" id="ARBA00023136"/>
    </source>
</evidence>
<keyword evidence="2" id="KW-1003">Cell membrane</keyword>
<evidence type="ECO:0000256" key="3">
    <source>
        <dbReference type="ARBA" id="ARBA00022692"/>
    </source>
</evidence>
<keyword evidence="3 6" id="KW-0812">Transmembrane</keyword>
<protein>
    <submittedName>
        <fullName evidence="8">EamA family transporter</fullName>
    </submittedName>
</protein>
<evidence type="ECO:0000313" key="8">
    <source>
        <dbReference type="EMBL" id="MDC7715885.1"/>
    </source>
</evidence>
<dbReference type="InterPro" id="IPR037185">
    <property type="entry name" value="EmrE-like"/>
</dbReference>
<name>A0ABT5ITI8_9NEIS</name>
<evidence type="ECO:0000259" key="7">
    <source>
        <dbReference type="Pfam" id="PF00892"/>
    </source>
</evidence>
<sequence length="296" mass="30156">MLLYDLAAVGAATCWAAGGLIGATPARHFGPFAFSRLRLSFLTVLLGGASLALGGWATLHSAALLPLTLSALFGIFLGDALMFAAMNRLGPRRTGLLFATHSVFSVALGVLLLGEVLSLQALAGSVLVFGGVLVAVAFGRRDGSTHQWEQSHGLKAGVALGLAAALCQACGTFFAKPAMASGLDPLTASALRMAIGCAANWLLWASGSRLAHMANPPTPRMLGQLALNGVVALGLGMTLIMVALQGGNVATVGMLSALSPVLILPMLWTVTRQAPPLLGWLGAALSVAGTVLLLGR</sequence>
<dbReference type="RefSeq" id="WP_272750364.1">
    <property type="nucleotide sequence ID" value="NZ_JAQQLF010000001.1"/>
</dbReference>
<feature type="transmembrane region" description="Helical" evidence="6">
    <location>
        <begin position="225"/>
        <end position="244"/>
    </location>
</feature>